<dbReference type="EMBL" id="PVNL01000051">
    <property type="protein sequence ID" value="PRQ07647.1"/>
    <property type="molecule type" value="Genomic_DNA"/>
</dbReference>
<accession>A0A2S9YRC2</accession>
<dbReference type="AlphaFoldDB" id="A0A2S9YRC2"/>
<dbReference type="Proteomes" id="UP000238823">
    <property type="component" value="Unassembled WGS sequence"/>
</dbReference>
<dbReference type="OrthoDB" id="530636at2"/>
<name>A0A2S9YRC2_9BACT</name>
<dbReference type="RefSeq" id="WP_106089656.1">
    <property type="nucleotide sequence ID" value="NZ_PVNL01000051.1"/>
</dbReference>
<dbReference type="Pfam" id="PF21893">
    <property type="entry name" value="DUF6918"/>
    <property type="match status" value="1"/>
</dbReference>
<gene>
    <name evidence="1" type="ORF">ENSA7_26370</name>
</gene>
<dbReference type="InterPro" id="IPR054211">
    <property type="entry name" value="DUF6918"/>
</dbReference>
<evidence type="ECO:0000313" key="1">
    <source>
        <dbReference type="EMBL" id="PRQ07647.1"/>
    </source>
</evidence>
<reference evidence="1 2" key="1">
    <citation type="submission" date="2018-03" db="EMBL/GenBank/DDBJ databases">
        <title>Draft Genome Sequences of the Obligatory Marine Myxobacteria Enhygromyxa salina SWB007.</title>
        <authorList>
            <person name="Poehlein A."/>
            <person name="Moghaddam J.A."/>
            <person name="Harms H."/>
            <person name="Alanjari M."/>
            <person name="Koenig G.M."/>
            <person name="Daniel R."/>
            <person name="Schaeberle T.F."/>
        </authorList>
    </citation>
    <scope>NUCLEOTIDE SEQUENCE [LARGE SCALE GENOMIC DNA]</scope>
    <source>
        <strain evidence="1 2">SWB007</strain>
    </source>
</reference>
<evidence type="ECO:0000313" key="2">
    <source>
        <dbReference type="Proteomes" id="UP000238823"/>
    </source>
</evidence>
<organism evidence="1 2">
    <name type="scientific">Enhygromyxa salina</name>
    <dbReference type="NCBI Taxonomy" id="215803"/>
    <lineage>
        <taxon>Bacteria</taxon>
        <taxon>Pseudomonadati</taxon>
        <taxon>Myxococcota</taxon>
        <taxon>Polyangia</taxon>
        <taxon>Nannocystales</taxon>
        <taxon>Nannocystaceae</taxon>
        <taxon>Enhygromyxa</taxon>
    </lineage>
</organism>
<protein>
    <submittedName>
        <fullName evidence="1">Uncharacterized protein</fullName>
    </submittedName>
</protein>
<proteinExistence type="predicted"/>
<comment type="caution">
    <text evidence="1">The sequence shown here is derived from an EMBL/GenBank/DDBJ whole genome shotgun (WGS) entry which is preliminary data.</text>
</comment>
<sequence>MTSLSERLMRPEVKPRVIEGCCALIEREVGSKRGFGGAAVKAGFAVVTRVKPGFIRDVVTKLLPEFADSLQPFYDRSAAEVGEAAAADAFVQHVSNNRTEAAEALLAVTDRKIGDARPGVRRAYENLRPSARENVEAALPGLVETIREHLS</sequence>